<dbReference type="InterPro" id="IPR036383">
    <property type="entry name" value="TSP1_rpt_sf"/>
</dbReference>
<evidence type="ECO:0000256" key="7">
    <source>
        <dbReference type="PROSITE-ProRule" id="PRU00302"/>
    </source>
</evidence>
<dbReference type="PROSITE" id="PS00022">
    <property type="entry name" value="EGF_1"/>
    <property type="match status" value="1"/>
</dbReference>
<evidence type="ECO:0000256" key="6">
    <source>
        <dbReference type="PROSITE-ProRule" id="PRU00076"/>
    </source>
</evidence>
<dbReference type="InterPro" id="IPR000742">
    <property type="entry name" value="EGF"/>
</dbReference>
<feature type="disulfide bond" evidence="7">
    <location>
        <begin position="260"/>
        <end position="287"/>
    </location>
</feature>
<evidence type="ECO:0000256" key="3">
    <source>
        <dbReference type="ARBA" id="ARBA00022737"/>
    </source>
</evidence>
<feature type="chain" id="PRO_5008787702" description="Sushi, von Willebrand factor type A, EGF and pentraxin domain-containing protein 1" evidence="8">
    <location>
        <begin position="26"/>
        <end position="1035"/>
    </location>
</feature>
<keyword evidence="3" id="KW-0677">Repeat</keyword>
<dbReference type="PANTHER" id="PTHR19325">
    <property type="entry name" value="COMPLEMENT COMPONENT-RELATED SUSHI DOMAIN-CONTAINING"/>
    <property type="match status" value="1"/>
</dbReference>
<evidence type="ECO:0000313" key="11">
    <source>
        <dbReference type="EMBL" id="ELU02210.1"/>
    </source>
</evidence>
<keyword evidence="1 6" id="KW-0245">EGF-like domain</keyword>
<dbReference type="Proteomes" id="UP000014760">
    <property type="component" value="Unassembled WGS sequence"/>
</dbReference>
<dbReference type="InterPro" id="IPR000436">
    <property type="entry name" value="Sushi_SCR_CCP_dom"/>
</dbReference>
<dbReference type="Pfam" id="PF00084">
    <property type="entry name" value="Sushi"/>
    <property type="match status" value="4"/>
</dbReference>
<dbReference type="SMART" id="SM00032">
    <property type="entry name" value="CCP"/>
    <property type="match status" value="5"/>
</dbReference>
<dbReference type="SMART" id="SM00209">
    <property type="entry name" value="TSP1"/>
    <property type="match status" value="1"/>
</dbReference>
<reference evidence="11 13" key="2">
    <citation type="journal article" date="2013" name="Nature">
        <title>Insights into bilaterian evolution from three spiralian genomes.</title>
        <authorList>
            <person name="Simakov O."/>
            <person name="Marletaz F."/>
            <person name="Cho S.J."/>
            <person name="Edsinger-Gonzales E."/>
            <person name="Havlak P."/>
            <person name="Hellsten U."/>
            <person name="Kuo D.H."/>
            <person name="Larsson T."/>
            <person name="Lv J."/>
            <person name="Arendt D."/>
            <person name="Savage R."/>
            <person name="Osoegawa K."/>
            <person name="de Jong P."/>
            <person name="Grimwood J."/>
            <person name="Chapman J.A."/>
            <person name="Shapiro H."/>
            <person name="Aerts A."/>
            <person name="Otillar R.P."/>
            <person name="Terry A.Y."/>
            <person name="Boore J.L."/>
            <person name="Grigoriev I.V."/>
            <person name="Lindberg D.R."/>
            <person name="Seaver E.C."/>
            <person name="Weisblat D.A."/>
            <person name="Putnam N.H."/>
            <person name="Rokhsar D.S."/>
        </authorList>
    </citation>
    <scope>NUCLEOTIDE SEQUENCE</scope>
    <source>
        <strain evidence="11 13">I ESC-2004</strain>
    </source>
</reference>
<dbReference type="PROSITE" id="PS01186">
    <property type="entry name" value="EGF_2"/>
    <property type="match status" value="1"/>
</dbReference>
<dbReference type="EMBL" id="AMQN01008941">
    <property type="status" value="NOT_ANNOTATED_CDS"/>
    <property type="molecule type" value="Genomic_DNA"/>
</dbReference>
<dbReference type="EnsemblMetazoa" id="CapteT212422">
    <property type="protein sequence ID" value="CapteP212422"/>
    <property type="gene ID" value="CapteG212422"/>
</dbReference>
<evidence type="ECO:0000313" key="13">
    <source>
        <dbReference type="Proteomes" id="UP000014760"/>
    </source>
</evidence>
<keyword evidence="2 7" id="KW-0768">Sushi</keyword>
<feature type="signal peptide" evidence="8">
    <location>
        <begin position="1"/>
        <end position="25"/>
    </location>
</feature>
<dbReference type="SMART" id="SM00179">
    <property type="entry name" value="EGF_CA"/>
    <property type="match status" value="2"/>
</dbReference>
<dbReference type="Gene3D" id="2.10.50.10">
    <property type="entry name" value="Tumor Necrosis Factor Receptor, subunit A, domain 2"/>
    <property type="match status" value="3"/>
</dbReference>
<dbReference type="InterPro" id="IPR000884">
    <property type="entry name" value="TSP1_rpt"/>
</dbReference>
<dbReference type="CDD" id="cd00033">
    <property type="entry name" value="CCP"/>
    <property type="match status" value="5"/>
</dbReference>
<dbReference type="PROSITE" id="PS50923">
    <property type="entry name" value="SUSHI"/>
    <property type="match status" value="4"/>
</dbReference>
<dbReference type="PROSITE" id="PS50026">
    <property type="entry name" value="EGF_3"/>
    <property type="match status" value="1"/>
</dbReference>
<dbReference type="GO" id="GO:0005509">
    <property type="term" value="F:calcium ion binding"/>
    <property type="evidence" value="ECO:0007669"/>
    <property type="project" value="InterPro"/>
</dbReference>
<dbReference type="PROSITE" id="PS01187">
    <property type="entry name" value="EGF_CA"/>
    <property type="match status" value="1"/>
</dbReference>
<evidence type="ECO:0000259" key="10">
    <source>
        <dbReference type="PROSITE" id="PS50923"/>
    </source>
</evidence>
<dbReference type="AlphaFoldDB" id="R7U763"/>
<sequence length="1035" mass="113280">MNLERAFLLLVVSGIFLLLCQPSISETLSGSKDLSSPQNIPRRRQKRLIGATIGTLIGQNAKNESEPDDTLTVKLIQQQQDQHEETMRVERERFCFENCAEEWGAWSSCSAPCGGGTSTRRRNKRIPSQCGYNFYCTKSPLQEKKCNPGCSHGGTENGGKCTCPIGRTGQCCEQEVRCDFNNSLRNGNLDGTFPASVGSVVTYSCWEGYSLVGDSEIVCDAKGVCDIAHLEADCGPPRLPLYGGITGGDFSLGGEINVSCTTGYRLIGSTTRTCLASGTWSGYETVCSPITCDPPVDPRNGRALPVKEAFMFGTYVTIRCDSGFELRGKQKLKCIANEESIATGGQWDAETPTCEAVSCGDPGVPEQGAKDSINYNYPSNITYSCFSGYILRGASVLHCPITGIWTAPVPDCIACPVNTYTTISHSDECQPCPPNTHTVTSGSNSLDQCICDSGYKSGDQGACEEIRCSSLVAPSFGSMSNCDNRFGSICQAYCDDGYVLSSGTSQRQCREDSEWSGSDPVCHACPINTYKGHDLICIPCPKNSHTTADAQSFEGCVCNAGYDGPPGGPCEDIDECAENGGRGNCSEVCMNRIGGYDCGCSIQGYVIDPRDKHSCICKLIIILSNLTLIVFSLSKVDKTCRNLTMVDAPKQGALVCHWYREENSQQCSVRCNPGYEFPSRVNNYESCGPSTGYKWSHEVNRTGIFPSCIEEFFPDFHHEADAYYLTTSCENMTLAEKEDVKQTFADMLKEHGICMKRRTQICDIKNIGIICGATRRRKRRDADGRVRYEHLADVDIQMEVAAHKVQDRLMDCDQICVFLKISQDECESMCEPAYKRFLRAAVHFTKSELTKLYRTRSNVHFQAASRHFESDGLETKDVRTKCQEGMAAENELCVPCQPGSFLHNDACIPCATGFYQPLERQLACFPCPIGTTSMFEGAPMCDVCTPGTYGLQCNNSCSECVHGTCHARTGECLCESGWEGPSCNTDIMGCKVDSCFPGVNCWDINAPGTGFFCEDCPEGFRGDGVFCEMIPFERV</sequence>
<feature type="domain" description="Sushi" evidence="10">
    <location>
        <begin position="290"/>
        <end position="356"/>
    </location>
</feature>
<dbReference type="InterPro" id="IPR001881">
    <property type="entry name" value="EGF-like_Ca-bd_dom"/>
</dbReference>
<organism evidence="11">
    <name type="scientific">Capitella teleta</name>
    <name type="common">Polychaete worm</name>
    <dbReference type="NCBI Taxonomy" id="283909"/>
    <lineage>
        <taxon>Eukaryota</taxon>
        <taxon>Metazoa</taxon>
        <taxon>Spiralia</taxon>
        <taxon>Lophotrochozoa</taxon>
        <taxon>Annelida</taxon>
        <taxon>Polychaeta</taxon>
        <taxon>Sedentaria</taxon>
        <taxon>Scolecida</taxon>
        <taxon>Capitellidae</taxon>
        <taxon>Capitella</taxon>
    </lineage>
</organism>
<dbReference type="Pfam" id="PF07699">
    <property type="entry name" value="Ephrin_rec_like"/>
    <property type="match status" value="2"/>
</dbReference>
<evidence type="ECO:0000256" key="5">
    <source>
        <dbReference type="ARBA" id="ARBA00023180"/>
    </source>
</evidence>
<proteinExistence type="predicted"/>
<dbReference type="PANTHER" id="PTHR19325:SF574">
    <property type="entry name" value="SUSHI, VON WILLEBRAND FACTOR TYPE A, EGF AND PENTRAXIN DOMAIN-CONTAINING PROTEIN 1"/>
    <property type="match status" value="1"/>
</dbReference>
<evidence type="ECO:0000259" key="9">
    <source>
        <dbReference type="PROSITE" id="PS50026"/>
    </source>
</evidence>
<dbReference type="InterPro" id="IPR035976">
    <property type="entry name" value="Sushi/SCR/CCP_sf"/>
</dbReference>
<feature type="disulfide bond" evidence="7">
    <location>
        <begin position="385"/>
        <end position="412"/>
    </location>
</feature>
<evidence type="ECO:0000313" key="12">
    <source>
        <dbReference type="EnsemblMetazoa" id="CapteP212422"/>
    </source>
</evidence>
<keyword evidence="13" id="KW-1185">Reference proteome</keyword>
<dbReference type="InterPro" id="IPR050350">
    <property type="entry name" value="Compl-Cell_Adhes-Reg"/>
</dbReference>
<dbReference type="OMA" id="PCAENEY"/>
<accession>R7U763</accession>
<keyword evidence="4 6" id="KW-1015">Disulfide bond</keyword>
<protein>
    <recommendedName>
        <fullName evidence="14">Sushi, von Willebrand factor type A, EGF and pentraxin domain-containing protein 1</fullName>
    </recommendedName>
</protein>
<dbReference type="OrthoDB" id="9991441at2759"/>
<dbReference type="SMART" id="SM01411">
    <property type="entry name" value="Ephrin_rec_like"/>
    <property type="match status" value="3"/>
</dbReference>
<name>R7U763_CAPTE</name>
<dbReference type="SUPFAM" id="SSF57535">
    <property type="entry name" value="Complement control module/SCR domain"/>
    <property type="match status" value="5"/>
</dbReference>
<dbReference type="SUPFAM" id="SSF82895">
    <property type="entry name" value="TSP-1 type 1 repeat"/>
    <property type="match status" value="1"/>
</dbReference>
<feature type="domain" description="Sushi" evidence="10">
    <location>
        <begin position="232"/>
        <end position="289"/>
    </location>
</feature>
<feature type="disulfide bond" evidence="6">
    <location>
        <begin position="974"/>
        <end position="983"/>
    </location>
</feature>
<keyword evidence="8" id="KW-0732">Signal</keyword>
<evidence type="ECO:0000256" key="4">
    <source>
        <dbReference type="ARBA" id="ARBA00023157"/>
    </source>
</evidence>
<dbReference type="EMBL" id="KB304240">
    <property type="protein sequence ID" value="ELU02210.1"/>
    <property type="molecule type" value="Genomic_DNA"/>
</dbReference>
<feature type="domain" description="Sushi" evidence="10">
    <location>
        <begin position="357"/>
        <end position="414"/>
    </location>
</feature>
<dbReference type="STRING" id="283909.R7U763"/>
<dbReference type="HOGENOM" id="CLU_011107_0_0_1"/>
<gene>
    <name evidence="11" type="ORF">CAPTEDRAFT_212422</name>
</gene>
<feature type="domain" description="EGF-like" evidence="9">
    <location>
        <begin position="949"/>
        <end position="984"/>
    </location>
</feature>
<comment type="caution">
    <text evidence="6">Lacks conserved residue(s) required for the propagation of feature annotation.</text>
</comment>
<dbReference type="InterPro" id="IPR009030">
    <property type="entry name" value="Growth_fac_rcpt_cys_sf"/>
</dbReference>
<dbReference type="Gene3D" id="2.20.100.10">
    <property type="entry name" value="Thrombospondin type-1 (TSP1) repeat"/>
    <property type="match status" value="1"/>
</dbReference>
<dbReference type="InterPro" id="IPR011641">
    <property type="entry name" value="Tyr-kin_ephrin_A/B_rcpt-like"/>
</dbReference>
<evidence type="ECO:0000256" key="1">
    <source>
        <dbReference type="ARBA" id="ARBA00022536"/>
    </source>
</evidence>
<dbReference type="SMART" id="SM00181">
    <property type="entry name" value="EGF"/>
    <property type="match status" value="5"/>
</dbReference>
<dbReference type="PROSITE" id="PS50092">
    <property type="entry name" value="TSP1"/>
    <property type="match status" value="1"/>
</dbReference>
<evidence type="ECO:0008006" key="14">
    <source>
        <dbReference type="Google" id="ProtNLM"/>
    </source>
</evidence>
<dbReference type="SUPFAM" id="SSF57184">
    <property type="entry name" value="Growth factor receptor domain"/>
    <property type="match status" value="1"/>
</dbReference>
<dbReference type="InterPro" id="IPR018097">
    <property type="entry name" value="EGF_Ca-bd_CS"/>
</dbReference>
<feature type="domain" description="Sushi" evidence="10">
    <location>
        <begin position="461"/>
        <end position="524"/>
    </location>
</feature>
<evidence type="ECO:0000256" key="2">
    <source>
        <dbReference type="ARBA" id="ARBA00022659"/>
    </source>
</evidence>
<reference evidence="13" key="1">
    <citation type="submission" date="2012-12" db="EMBL/GenBank/DDBJ databases">
        <authorList>
            <person name="Hellsten U."/>
            <person name="Grimwood J."/>
            <person name="Chapman J.A."/>
            <person name="Shapiro H."/>
            <person name="Aerts A."/>
            <person name="Otillar R.P."/>
            <person name="Terry A.Y."/>
            <person name="Boore J.L."/>
            <person name="Simakov O."/>
            <person name="Marletaz F."/>
            <person name="Cho S.-J."/>
            <person name="Edsinger-Gonzales E."/>
            <person name="Havlak P."/>
            <person name="Kuo D.-H."/>
            <person name="Larsson T."/>
            <person name="Lv J."/>
            <person name="Arendt D."/>
            <person name="Savage R."/>
            <person name="Osoegawa K."/>
            <person name="de Jong P."/>
            <person name="Lindberg D.R."/>
            <person name="Seaver E.C."/>
            <person name="Weisblat D.A."/>
            <person name="Putnam N.H."/>
            <person name="Grigoriev I.V."/>
            <person name="Rokhsar D.S."/>
        </authorList>
    </citation>
    <scope>NUCLEOTIDE SEQUENCE</scope>
    <source>
        <strain evidence="13">I ESC-2004</strain>
    </source>
</reference>
<reference evidence="12" key="3">
    <citation type="submission" date="2015-06" db="UniProtKB">
        <authorList>
            <consortium name="EnsemblMetazoa"/>
        </authorList>
    </citation>
    <scope>IDENTIFICATION</scope>
</reference>
<dbReference type="Gene3D" id="2.10.25.10">
    <property type="entry name" value="Laminin"/>
    <property type="match status" value="2"/>
</dbReference>
<dbReference type="Gene3D" id="2.10.70.10">
    <property type="entry name" value="Complement Module, domain 1"/>
    <property type="match status" value="5"/>
</dbReference>
<keyword evidence="5" id="KW-0325">Glycoprotein</keyword>
<evidence type="ECO:0000256" key="8">
    <source>
        <dbReference type="SAM" id="SignalP"/>
    </source>
</evidence>